<reference evidence="2" key="1">
    <citation type="journal article" date="2023" name="bioRxiv">
        <title>Scaffold-level genome assemblies of two parasitoid biocontrol wasps reveal the parthenogenesis mechanism and an associated novel virus.</title>
        <authorList>
            <person name="Inwood S."/>
            <person name="Skelly J."/>
            <person name="Guhlin J."/>
            <person name="Harrop T."/>
            <person name="Goldson S."/>
            <person name="Dearden P."/>
        </authorList>
    </citation>
    <scope>NUCLEOTIDE SEQUENCE</scope>
    <source>
        <strain evidence="2">Lincoln</strain>
        <tissue evidence="2">Whole body</tissue>
    </source>
</reference>
<dbReference type="AlphaFoldDB" id="A0AA39FSH0"/>
<dbReference type="Pfam" id="PF20700">
    <property type="entry name" value="Mutator"/>
    <property type="match status" value="1"/>
</dbReference>
<feature type="domain" description="Mutator-like transposase" evidence="1">
    <location>
        <begin position="109"/>
        <end position="184"/>
    </location>
</feature>
<evidence type="ECO:0000259" key="1">
    <source>
        <dbReference type="Pfam" id="PF20700"/>
    </source>
</evidence>
<name>A0AA39FSH0_MICHY</name>
<keyword evidence="3" id="KW-1185">Reference proteome</keyword>
<comment type="caution">
    <text evidence="2">The sequence shown here is derived from an EMBL/GenBank/DDBJ whole genome shotgun (WGS) entry which is preliminary data.</text>
</comment>
<proteinExistence type="predicted"/>
<evidence type="ECO:0000313" key="3">
    <source>
        <dbReference type="Proteomes" id="UP001168972"/>
    </source>
</evidence>
<gene>
    <name evidence="2" type="ORF">PV327_008807</name>
</gene>
<dbReference type="Proteomes" id="UP001168972">
    <property type="component" value="Unassembled WGS sequence"/>
</dbReference>
<evidence type="ECO:0000313" key="2">
    <source>
        <dbReference type="EMBL" id="KAK0175022.1"/>
    </source>
</evidence>
<organism evidence="2 3">
    <name type="scientific">Microctonus hyperodae</name>
    <name type="common">Parasitoid wasp</name>
    <dbReference type="NCBI Taxonomy" id="165561"/>
    <lineage>
        <taxon>Eukaryota</taxon>
        <taxon>Metazoa</taxon>
        <taxon>Ecdysozoa</taxon>
        <taxon>Arthropoda</taxon>
        <taxon>Hexapoda</taxon>
        <taxon>Insecta</taxon>
        <taxon>Pterygota</taxon>
        <taxon>Neoptera</taxon>
        <taxon>Endopterygota</taxon>
        <taxon>Hymenoptera</taxon>
        <taxon>Apocrita</taxon>
        <taxon>Ichneumonoidea</taxon>
        <taxon>Braconidae</taxon>
        <taxon>Euphorinae</taxon>
        <taxon>Microctonus</taxon>
    </lineage>
</organism>
<reference evidence="2" key="2">
    <citation type="submission" date="2023-03" db="EMBL/GenBank/DDBJ databases">
        <authorList>
            <person name="Inwood S.N."/>
            <person name="Skelly J.G."/>
            <person name="Guhlin J."/>
            <person name="Harrop T.W.R."/>
            <person name="Goldson S.G."/>
            <person name="Dearden P.K."/>
        </authorList>
    </citation>
    <scope>NUCLEOTIDE SEQUENCE</scope>
    <source>
        <strain evidence="2">Lincoln</strain>
        <tissue evidence="2">Whole body</tissue>
    </source>
</reference>
<dbReference type="EMBL" id="JAQQBR010000005">
    <property type="protein sequence ID" value="KAK0175022.1"/>
    <property type="molecule type" value="Genomic_DNA"/>
</dbReference>
<dbReference type="InterPro" id="IPR049012">
    <property type="entry name" value="Mutator_transp_dom"/>
</dbReference>
<accession>A0AA39FSH0</accession>
<protein>
    <recommendedName>
        <fullName evidence="1">Mutator-like transposase domain-containing protein</fullName>
    </recommendedName>
</protein>
<sequence length="187" mass="20890">MCDKQYRNHKGRFAKKKNVDKVKKCLKAMTAAKVKEESSCSSTDSCISNLEGKRIIDIKVFSKNLKCKSCSNLLDLEKISKERVVAQASIFTISCEKCKIVNDVCTRHNKNDHDCRKNFEGSVKAMEADVGADFVVIGDEDSSTIAAIRKSNPNTIYKLADHGHLIKNIGKDLYDVAKSSKELKKKV</sequence>